<protein>
    <submittedName>
        <fullName evidence="3">Uncharacterized protein</fullName>
    </submittedName>
</protein>
<evidence type="ECO:0000313" key="3">
    <source>
        <dbReference type="WBParaSite" id="scaffold5724_cov219.g9895"/>
    </source>
</evidence>
<feature type="transmembrane region" description="Helical" evidence="1">
    <location>
        <begin position="6"/>
        <end position="24"/>
    </location>
</feature>
<keyword evidence="1" id="KW-1133">Transmembrane helix</keyword>
<organism evidence="2 3">
    <name type="scientific">Meloidogyne javanica</name>
    <name type="common">Root-knot nematode worm</name>
    <dbReference type="NCBI Taxonomy" id="6303"/>
    <lineage>
        <taxon>Eukaryota</taxon>
        <taxon>Metazoa</taxon>
        <taxon>Ecdysozoa</taxon>
        <taxon>Nematoda</taxon>
        <taxon>Chromadorea</taxon>
        <taxon>Rhabditida</taxon>
        <taxon>Tylenchina</taxon>
        <taxon>Tylenchomorpha</taxon>
        <taxon>Tylenchoidea</taxon>
        <taxon>Meloidogynidae</taxon>
        <taxon>Meloidogyninae</taxon>
        <taxon>Meloidogyne</taxon>
        <taxon>Meloidogyne incognita group</taxon>
    </lineage>
</organism>
<sequence length="156" mass="16833">MVCLNIIKLTSFLLLINLLILPILSMPNSENFELLNAGKSNPEIQHIEKRRRRGTLLKAAGGGAALGLGAAKMIGFSFVKLTCFLLLINLLLIPVLTMPSPESFVPMNLNVGELGSEIQPIEKRRRRRGTLLKGLAGGAAAGLGAALLYKAFKKKN</sequence>
<keyword evidence="1" id="KW-0472">Membrane</keyword>
<keyword evidence="2" id="KW-1185">Reference proteome</keyword>
<dbReference type="WBParaSite" id="scaffold5724_cov219.g9895">
    <property type="protein sequence ID" value="scaffold5724_cov219.g9895"/>
    <property type="gene ID" value="scaffold5724_cov219.g9895"/>
</dbReference>
<feature type="transmembrane region" description="Helical" evidence="1">
    <location>
        <begin position="131"/>
        <end position="152"/>
    </location>
</feature>
<dbReference type="AlphaFoldDB" id="A0A915N041"/>
<dbReference type="Proteomes" id="UP000887561">
    <property type="component" value="Unplaced"/>
</dbReference>
<evidence type="ECO:0000313" key="2">
    <source>
        <dbReference type="Proteomes" id="UP000887561"/>
    </source>
</evidence>
<keyword evidence="1" id="KW-0812">Transmembrane</keyword>
<name>A0A915N041_MELJA</name>
<proteinExistence type="predicted"/>
<accession>A0A915N041</accession>
<evidence type="ECO:0000256" key="1">
    <source>
        <dbReference type="SAM" id="Phobius"/>
    </source>
</evidence>
<reference evidence="3" key="1">
    <citation type="submission" date="2022-11" db="UniProtKB">
        <authorList>
            <consortium name="WormBaseParasite"/>
        </authorList>
    </citation>
    <scope>IDENTIFICATION</scope>
</reference>
<feature type="transmembrane region" description="Helical" evidence="1">
    <location>
        <begin position="77"/>
        <end position="97"/>
    </location>
</feature>